<dbReference type="OrthoDB" id="332643at2"/>
<comment type="caution">
    <text evidence="2">The sequence shown here is derived from an EMBL/GenBank/DDBJ whole genome shotgun (WGS) entry which is preliminary data.</text>
</comment>
<dbReference type="AlphaFoldDB" id="A0A4R9GJV4"/>
<protein>
    <recommendedName>
        <fullName evidence="4">Lipoprotein</fullName>
    </recommendedName>
</protein>
<reference evidence="2" key="1">
    <citation type="journal article" date="2019" name="PLoS Negl. Trop. Dis.">
        <title>Revisiting the worldwide diversity of Leptospira species in the environment.</title>
        <authorList>
            <person name="Vincent A.T."/>
            <person name="Schiettekatte O."/>
            <person name="Bourhy P."/>
            <person name="Veyrier F.J."/>
            <person name="Picardeau M."/>
        </authorList>
    </citation>
    <scope>NUCLEOTIDE SEQUENCE [LARGE SCALE GENOMIC DNA]</scope>
    <source>
        <strain evidence="2">SSW15</strain>
    </source>
</reference>
<evidence type="ECO:0000313" key="2">
    <source>
        <dbReference type="EMBL" id="TGK14008.1"/>
    </source>
</evidence>
<gene>
    <name evidence="2" type="ORF">EHO60_01300</name>
</gene>
<proteinExistence type="predicted"/>
<feature type="chain" id="PRO_5020642126" description="Lipoprotein" evidence="1">
    <location>
        <begin position="28"/>
        <end position="91"/>
    </location>
</feature>
<name>A0A4R9GJV4_9LEPT</name>
<sequence length="91" mass="9260">MNTIWKSKSVRACILLLLGFLGTCSNLDDLYGTGKNKKHNKDNCNAATGIYLACLNANAGAYASSNCNSQYLLVLGACSSGSGSGGGGGGY</sequence>
<dbReference type="RefSeq" id="WP_135766349.1">
    <property type="nucleotide sequence ID" value="NZ_RQET01000001.1"/>
</dbReference>
<organism evidence="2 3">
    <name type="scientific">Leptospira fletcheri</name>
    <dbReference type="NCBI Taxonomy" id="2484981"/>
    <lineage>
        <taxon>Bacteria</taxon>
        <taxon>Pseudomonadati</taxon>
        <taxon>Spirochaetota</taxon>
        <taxon>Spirochaetia</taxon>
        <taxon>Leptospirales</taxon>
        <taxon>Leptospiraceae</taxon>
        <taxon>Leptospira</taxon>
    </lineage>
</organism>
<evidence type="ECO:0008006" key="4">
    <source>
        <dbReference type="Google" id="ProtNLM"/>
    </source>
</evidence>
<keyword evidence="1" id="KW-0732">Signal</keyword>
<evidence type="ECO:0000313" key="3">
    <source>
        <dbReference type="Proteomes" id="UP000298458"/>
    </source>
</evidence>
<dbReference type="EMBL" id="RQET01000001">
    <property type="protein sequence ID" value="TGK14008.1"/>
    <property type="molecule type" value="Genomic_DNA"/>
</dbReference>
<keyword evidence="3" id="KW-1185">Reference proteome</keyword>
<dbReference type="Proteomes" id="UP000298458">
    <property type="component" value="Unassembled WGS sequence"/>
</dbReference>
<feature type="signal peptide" evidence="1">
    <location>
        <begin position="1"/>
        <end position="27"/>
    </location>
</feature>
<accession>A0A4R9GJV4</accession>
<evidence type="ECO:0000256" key="1">
    <source>
        <dbReference type="SAM" id="SignalP"/>
    </source>
</evidence>